<dbReference type="EMBL" id="OV651820">
    <property type="protein sequence ID" value="CAH1114138.1"/>
    <property type="molecule type" value="Genomic_DNA"/>
</dbReference>
<gene>
    <name evidence="2" type="ORF">PSYICH_LOCUS14527</name>
</gene>
<reference evidence="2" key="1">
    <citation type="submission" date="2022-01" db="EMBL/GenBank/DDBJ databases">
        <authorList>
            <person name="King R."/>
        </authorList>
    </citation>
    <scope>NUCLEOTIDE SEQUENCE</scope>
</reference>
<feature type="compositionally biased region" description="Low complexity" evidence="1">
    <location>
        <begin position="94"/>
        <end position="103"/>
    </location>
</feature>
<feature type="region of interest" description="Disordered" evidence="1">
    <location>
        <begin position="178"/>
        <end position="216"/>
    </location>
</feature>
<evidence type="ECO:0000256" key="1">
    <source>
        <dbReference type="SAM" id="MobiDB-lite"/>
    </source>
</evidence>
<keyword evidence="3" id="KW-1185">Reference proteome</keyword>
<dbReference type="OrthoDB" id="6382611at2759"/>
<sequence>MSSKSESLRNLSPLAKRLRKTQSSKDYQKLDVWLSKKGLIQSPKHANNKQENDCSPLKLPETNKAGNTKKHSLNQSIDSPNTGHKDSIKEVKSKLSSRSTNSNTRKRNISREKNTKSSSQTLNKTESPENISIRSRLHKSKSPQLKKTSKSPIQNYKKVETNTISPKTASIKEKVIKTPKNLRSRNKTEDSKEKIAETVQKSSSGKTKPFKRYNSSDSCELPSFANMLNNKSKKNKKITTTKKEQKALFQKYGVHVPTVDEILRDKERLEKDKQKLAQFVPMNDDSLLFEPFIEEAPQEKENILHCKDLTNEQLLKSFKKNRKYLNSIISGKIKNERHDKYFDKNRVITNSFSDLTYNTSTIVFTFEQNEYLIDLLQEAFDPEDKKTQYFFQVLLPELCLKIFMEKHKMNYDVAVKHLDKQPILDN</sequence>
<feature type="compositionally biased region" description="Basic and acidic residues" evidence="1">
    <location>
        <begin position="83"/>
        <end position="93"/>
    </location>
</feature>
<accession>A0A9P0DCB5</accession>
<dbReference type="AlphaFoldDB" id="A0A9P0DCB5"/>
<proteinExistence type="predicted"/>
<evidence type="ECO:0000313" key="2">
    <source>
        <dbReference type="EMBL" id="CAH1114138.1"/>
    </source>
</evidence>
<organism evidence="2 3">
    <name type="scientific">Psylliodes chrysocephalus</name>
    <dbReference type="NCBI Taxonomy" id="3402493"/>
    <lineage>
        <taxon>Eukaryota</taxon>
        <taxon>Metazoa</taxon>
        <taxon>Ecdysozoa</taxon>
        <taxon>Arthropoda</taxon>
        <taxon>Hexapoda</taxon>
        <taxon>Insecta</taxon>
        <taxon>Pterygota</taxon>
        <taxon>Neoptera</taxon>
        <taxon>Endopterygota</taxon>
        <taxon>Coleoptera</taxon>
        <taxon>Polyphaga</taxon>
        <taxon>Cucujiformia</taxon>
        <taxon>Chrysomeloidea</taxon>
        <taxon>Chrysomelidae</taxon>
        <taxon>Galerucinae</taxon>
        <taxon>Alticini</taxon>
        <taxon>Psylliodes</taxon>
    </lineage>
</organism>
<feature type="compositionally biased region" description="Polar residues" evidence="1">
    <location>
        <begin position="1"/>
        <end position="10"/>
    </location>
</feature>
<protein>
    <submittedName>
        <fullName evidence="2">Uncharacterized protein</fullName>
    </submittedName>
</protein>
<feature type="compositionally biased region" description="Polar residues" evidence="1">
    <location>
        <begin position="73"/>
        <end position="82"/>
    </location>
</feature>
<feature type="compositionally biased region" description="Polar residues" evidence="1">
    <location>
        <begin position="116"/>
        <end position="133"/>
    </location>
</feature>
<name>A0A9P0DCB5_9CUCU</name>
<feature type="region of interest" description="Disordered" evidence="1">
    <location>
        <begin position="1"/>
        <end position="165"/>
    </location>
</feature>
<evidence type="ECO:0000313" key="3">
    <source>
        <dbReference type="Proteomes" id="UP001153636"/>
    </source>
</evidence>
<feature type="compositionally biased region" description="Basic and acidic residues" evidence="1">
    <location>
        <begin position="186"/>
        <end position="196"/>
    </location>
</feature>
<feature type="compositionally biased region" description="Polar residues" evidence="1">
    <location>
        <begin position="142"/>
        <end position="154"/>
    </location>
</feature>
<dbReference type="Proteomes" id="UP001153636">
    <property type="component" value="Chromosome 8"/>
</dbReference>